<feature type="transmembrane region" description="Helical" evidence="1">
    <location>
        <begin position="657"/>
        <end position="677"/>
    </location>
</feature>
<comment type="similarity">
    <text evidence="1">Belongs to the AcsB/BcsB family.</text>
</comment>
<comment type="caution">
    <text evidence="2">The sequence shown here is derived from an EMBL/GenBank/DDBJ whole genome shotgun (WGS) entry which is preliminary data.</text>
</comment>
<keyword evidence="1" id="KW-0472">Membrane</keyword>
<dbReference type="Proteomes" id="UP001410394">
    <property type="component" value="Unassembled WGS sequence"/>
</dbReference>
<dbReference type="Gene3D" id="2.60.120.260">
    <property type="entry name" value="Galactose-binding domain-like"/>
    <property type="match status" value="1"/>
</dbReference>
<dbReference type="EMBL" id="JBDIVE010000008">
    <property type="protein sequence ID" value="MEN3069773.1"/>
    <property type="molecule type" value="Genomic_DNA"/>
</dbReference>
<keyword evidence="1" id="KW-0135">Cellulose biosynthesis</keyword>
<protein>
    <recommendedName>
        <fullName evidence="1">Cyclic di-GMP-binding protein</fullName>
    </recommendedName>
    <alternativeName>
        <fullName evidence="1">Cellulose synthase regulatory subunit</fullName>
    </alternativeName>
</protein>
<keyword evidence="1" id="KW-0812">Transmembrane</keyword>
<comment type="function">
    <text evidence="1">Binds the cellulose synthase activator, bis-(3'-5') cyclic diguanylic acid (c-di-GMP).</text>
</comment>
<organism evidence="2 3">
    <name type="scientific">Uliginosibacterium sediminicola</name>
    <dbReference type="NCBI Taxonomy" id="2024550"/>
    <lineage>
        <taxon>Bacteria</taxon>
        <taxon>Pseudomonadati</taxon>
        <taxon>Pseudomonadota</taxon>
        <taxon>Betaproteobacteria</taxon>
        <taxon>Rhodocyclales</taxon>
        <taxon>Zoogloeaceae</taxon>
        <taxon>Uliginosibacterium</taxon>
    </lineage>
</organism>
<proteinExistence type="inferred from homology"/>
<comment type="pathway">
    <text evidence="1">Glycan metabolism; bacterial cellulose biosynthesis.</text>
</comment>
<keyword evidence="1" id="KW-0732">Signal</keyword>
<dbReference type="RefSeq" id="WP_345920543.1">
    <property type="nucleotide sequence ID" value="NZ_JBDIVE010000008.1"/>
</dbReference>
<sequence>MFEVRFSGRKVLGLLLVVSALFSAKLAFAANPLYTLAASLDAPTPSTARPAFKLQLPDAGFERELKIADLGFAEGAELGALGGTQTFYFPIARAARYTGATLNLAYEAATPLAGQRSLLVLVGERVVASRKLLAGSDAQRISVALRAEDLRGDFVKLSVRYSGLLGDQRCFDARRANDSLRILPDSSLQLNVAKESLSQVQNVLALMPSRVAIGMPERVLSEAESAAVIAAIRLFRQRGQQIEVLPLAQLFAKPAATSGSWRRGVVAVANAADLRSLQSTAALPATAPANVSSWLFADGPGLLLSGSDPQLATNFLAARWAGAGEGRAFTVVHNQRSALQGERISFDQLGIASPVLDVAEQQSWSVRINARDLPAGRWPVALDLDIGMGADGHAQPAVANVFLNGRYLDGRIAAREGITHIHASIPRGLIGLDNELRVVLQRQPTGGDCRELSPAYPAQVLGSSSLQLSESATPDADFFSLAPHASEQLTVYLRDSLPLASQAQALRSIGLAAAQLSSAAAPLQVKRVSAAQIDKLPAAFIAWGDFDFSRNTPPLRLDQGKVLLATREGRELFKLEPGQSSLLAQVISVSGQAAGVWLHASGASADWPQPEAIDLDRGNVAFINQGGVATALSTERERLIEVRYPEAHSWLDWLERYRAWLVVAAWLLLTLVVLMALRRMYARKQPHDQA</sequence>
<evidence type="ECO:0000313" key="3">
    <source>
        <dbReference type="Proteomes" id="UP001410394"/>
    </source>
</evidence>
<evidence type="ECO:0000313" key="2">
    <source>
        <dbReference type="EMBL" id="MEN3069773.1"/>
    </source>
</evidence>
<keyword evidence="1" id="KW-0973">c-di-GMP</keyword>
<comment type="subunit">
    <text evidence="1">Tightly associated with the cellulose synthase catalytic subunit.</text>
</comment>
<comment type="subcellular location">
    <subcellularLocation>
        <location evidence="1">Cell inner membrane</location>
    </subcellularLocation>
</comment>
<keyword evidence="1" id="KW-1003">Cell membrane</keyword>
<feature type="chain" id="PRO_5045013949" description="Cyclic di-GMP-binding protein" evidence="1">
    <location>
        <begin position="30"/>
        <end position="690"/>
    </location>
</feature>
<dbReference type="InterPro" id="IPR018513">
    <property type="entry name" value="Cell_synthase_bac"/>
</dbReference>
<reference evidence="2 3" key="1">
    <citation type="journal article" date="2018" name="Int. J. Syst. Evol. Microbiol.">
        <title>Uliginosibacterium sediminicola sp. nov., isolated from freshwater sediment.</title>
        <authorList>
            <person name="Hwang W.M."/>
            <person name="Kim S.M."/>
            <person name="Kang K."/>
            <person name="Ahn T.Y."/>
        </authorList>
    </citation>
    <scope>NUCLEOTIDE SEQUENCE [LARGE SCALE GENOMIC DNA]</scope>
    <source>
        <strain evidence="2 3">M1-21</strain>
    </source>
</reference>
<keyword evidence="1" id="KW-1133">Transmembrane helix</keyword>
<keyword evidence="3" id="KW-1185">Reference proteome</keyword>
<evidence type="ECO:0000256" key="1">
    <source>
        <dbReference type="RuleBase" id="RU365021"/>
    </source>
</evidence>
<feature type="signal peptide" evidence="1">
    <location>
        <begin position="1"/>
        <end position="29"/>
    </location>
</feature>
<keyword evidence="1" id="KW-0997">Cell inner membrane</keyword>
<dbReference type="Pfam" id="PF03170">
    <property type="entry name" value="BcsB"/>
    <property type="match status" value="1"/>
</dbReference>
<accession>A0ABU9Z1W2</accession>
<name>A0ABU9Z1W2_9RHOO</name>
<gene>
    <name evidence="2" type="ORF">ABDB84_14925</name>
</gene>